<dbReference type="InterPro" id="IPR012337">
    <property type="entry name" value="RNaseH-like_sf"/>
</dbReference>
<dbReference type="InterPro" id="IPR001584">
    <property type="entry name" value="Integrase_cat-core"/>
</dbReference>
<comment type="similarity">
    <text evidence="2">Belongs to the transposase IS30 family.</text>
</comment>
<evidence type="ECO:0000313" key="9">
    <source>
        <dbReference type="Proteomes" id="UP001163293"/>
    </source>
</evidence>
<evidence type="ECO:0000256" key="5">
    <source>
        <dbReference type="ARBA" id="ARBA00023172"/>
    </source>
</evidence>
<evidence type="ECO:0000256" key="1">
    <source>
        <dbReference type="ARBA" id="ARBA00002190"/>
    </source>
</evidence>
<evidence type="ECO:0000256" key="2">
    <source>
        <dbReference type="ARBA" id="ARBA00006363"/>
    </source>
</evidence>
<dbReference type="GO" id="GO:0015074">
    <property type="term" value="P:DNA integration"/>
    <property type="evidence" value="ECO:0007669"/>
    <property type="project" value="InterPro"/>
</dbReference>
<dbReference type="GO" id="GO:0005829">
    <property type="term" value="C:cytosol"/>
    <property type="evidence" value="ECO:0007669"/>
    <property type="project" value="TreeGrafter"/>
</dbReference>
<evidence type="ECO:0000256" key="3">
    <source>
        <dbReference type="ARBA" id="ARBA00022578"/>
    </source>
</evidence>
<keyword evidence="5" id="KW-0233">DNA recombination</keyword>
<keyword evidence="4" id="KW-0238">DNA-binding</keyword>
<dbReference type="GO" id="GO:0003677">
    <property type="term" value="F:DNA binding"/>
    <property type="evidence" value="ECO:0007669"/>
    <property type="project" value="UniProtKB-KW"/>
</dbReference>
<dbReference type="AlphaFoldDB" id="A0AAX3ED24"/>
<feature type="domain" description="Integrase catalytic" evidence="7">
    <location>
        <begin position="226"/>
        <end position="380"/>
    </location>
</feature>
<dbReference type="Proteomes" id="UP001163293">
    <property type="component" value="Chromosome"/>
</dbReference>
<dbReference type="SUPFAM" id="SSF53098">
    <property type="entry name" value="Ribonuclease H-like"/>
    <property type="match status" value="1"/>
</dbReference>
<dbReference type="PANTHER" id="PTHR10948:SF23">
    <property type="entry name" value="TRANSPOSASE INSI FOR INSERTION SEQUENCE ELEMENT IS30A-RELATED"/>
    <property type="match status" value="1"/>
</dbReference>
<dbReference type="PROSITE" id="PS50994">
    <property type="entry name" value="INTEGRASE"/>
    <property type="match status" value="1"/>
</dbReference>
<name>A0AAX3ED24_PAEUR</name>
<dbReference type="InterPro" id="IPR036397">
    <property type="entry name" value="RNaseH_sf"/>
</dbReference>
<protein>
    <submittedName>
        <fullName evidence="8">IS30 family transposase</fullName>
    </submittedName>
</protein>
<feature type="region of interest" description="Disordered" evidence="6">
    <location>
        <begin position="89"/>
        <end position="123"/>
    </location>
</feature>
<organism evidence="8 9">
    <name type="scientific">Paenarthrobacter ureafaciens</name>
    <dbReference type="NCBI Taxonomy" id="37931"/>
    <lineage>
        <taxon>Bacteria</taxon>
        <taxon>Bacillati</taxon>
        <taxon>Actinomycetota</taxon>
        <taxon>Actinomycetes</taxon>
        <taxon>Micrococcales</taxon>
        <taxon>Micrococcaceae</taxon>
        <taxon>Paenarthrobacter</taxon>
    </lineage>
</organism>
<sequence>MKQGFNNSEACRIVGVGRKTGSHWRNGRTVRDPATGRTRSYAAITMVREQPAVISARYLSEEERITIADRHRCGESLCSIAAGLGRSPSTVSRELRRNRNPAGQYRPHYAQKKARTRRQRPRQGKIAGLPELKAYIQAMLDRWWSPGLICRQLKKAFPGRKDLHIVHETIYQALYIRGRGGLSRELVKCLRTGRDRRKPNRSIARRSSRFAGDVLMISDRPDGAGDRSVPGAWEGDLIMGTQNRSAIATLVERSTRYLLLVHMPGINRAEDLRDGLITAFSQLPPALRTSLTWDQGSEMAKHAGFTAATGIPVYFCDPHSPWQRGTNENTNGLLRQYFPKYSDLSVYSPQHLADVANSLNNRPRQNLNDDTPAERFARLLTTHT</sequence>
<reference evidence="8" key="1">
    <citation type="submission" date="2022-07" db="EMBL/GenBank/DDBJ databases">
        <authorList>
            <person name="Wu T."/>
        </authorList>
    </citation>
    <scope>NUCLEOTIDE SEQUENCE</scope>
    <source>
        <strain evidence="8">SD-1</strain>
    </source>
</reference>
<accession>A0AAX3ED24</accession>
<dbReference type="InterPro" id="IPR025246">
    <property type="entry name" value="IS30-like_HTH"/>
</dbReference>
<dbReference type="Pfam" id="PF13936">
    <property type="entry name" value="HTH_38"/>
    <property type="match status" value="1"/>
</dbReference>
<evidence type="ECO:0000313" key="8">
    <source>
        <dbReference type="EMBL" id="UYV95898.1"/>
    </source>
</evidence>
<dbReference type="EMBL" id="CP101185">
    <property type="protein sequence ID" value="UYV95898.1"/>
    <property type="molecule type" value="Genomic_DNA"/>
</dbReference>
<dbReference type="PANTHER" id="PTHR10948">
    <property type="entry name" value="TRANSPOSASE"/>
    <property type="match status" value="1"/>
</dbReference>
<dbReference type="GO" id="GO:0006313">
    <property type="term" value="P:DNA transposition"/>
    <property type="evidence" value="ECO:0007669"/>
    <property type="project" value="InterPro"/>
</dbReference>
<dbReference type="InterPro" id="IPR001598">
    <property type="entry name" value="Transposase_IS30_CS"/>
</dbReference>
<dbReference type="NCBIfam" id="NF033563">
    <property type="entry name" value="transpos_IS30"/>
    <property type="match status" value="1"/>
</dbReference>
<evidence type="ECO:0000256" key="4">
    <source>
        <dbReference type="ARBA" id="ARBA00023125"/>
    </source>
</evidence>
<proteinExistence type="inferred from homology"/>
<evidence type="ECO:0000259" key="7">
    <source>
        <dbReference type="PROSITE" id="PS50994"/>
    </source>
</evidence>
<dbReference type="InterPro" id="IPR009057">
    <property type="entry name" value="Homeodomain-like_sf"/>
</dbReference>
<dbReference type="InterPro" id="IPR053392">
    <property type="entry name" value="Transposase_IS30-like"/>
</dbReference>
<dbReference type="InterPro" id="IPR051917">
    <property type="entry name" value="Transposase-Integrase"/>
</dbReference>
<dbReference type="Pfam" id="PF00665">
    <property type="entry name" value="rve"/>
    <property type="match status" value="1"/>
</dbReference>
<dbReference type="GO" id="GO:0004803">
    <property type="term" value="F:transposase activity"/>
    <property type="evidence" value="ECO:0007669"/>
    <property type="project" value="InterPro"/>
</dbReference>
<gene>
    <name evidence="8" type="ORF">NL394_12460</name>
</gene>
<dbReference type="SUPFAM" id="SSF46689">
    <property type="entry name" value="Homeodomain-like"/>
    <property type="match status" value="1"/>
</dbReference>
<dbReference type="PROSITE" id="PS01043">
    <property type="entry name" value="TRANSPOSASE_IS30"/>
    <property type="match status" value="1"/>
</dbReference>
<feature type="compositionally biased region" description="Basic residues" evidence="6">
    <location>
        <begin position="109"/>
        <end position="123"/>
    </location>
</feature>
<evidence type="ECO:0000256" key="6">
    <source>
        <dbReference type="SAM" id="MobiDB-lite"/>
    </source>
</evidence>
<dbReference type="Gene3D" id="3.30.420.10">
    <property type="entry name" value="Ribonuclease H-like superfamily/Ribonuclease H"/>
    <property type="match status" value="1"/>
</dbReference>
<comment type="function">
    <text evidence="1">Required for the transposition of the insertion element.</text>
</comment>
<keyword evidence="3" id="KW-0815">Transposition</keyword>
<keyword evidence="9" id="KW-1185">Reference proteome</keyword>